<dbReference type="Gene3D" id="3.60.15.10">
    <property type="entry name" value="Ribonuclease Z/Hydroxyacylglutathione hydrolase-like"/>
    <property type="match status" value="1"/>
</dbReference>
<dbReference type="InterPro" id="IPR001279">
    <property type="entry name" value="Metallo-B-lactamas"/>
</dbReference>
<dbReference type="InterPro" id="IPR036866">
    <property type="entry name" value="RibonucZ/Hydroxyglut_hydro"/>
</dbReference>
<sequence>MTLRLTILGCGSSGGVPRVGVGWGACNPDNPKNRRRRCSVLLERTSGHATTGVLIDTSPDLREQLLDAAVTRLDAVLFTHEHADHTHGIDDLRPLVIAMRRKIPVYADRVTSELLMMRFGYCFETPAGSGYPPILEAHRLNHSVETVILGPGGPIQAVPFRLAHGDIDAFGFRIGNLAYAPDVSNVPDASMSALEGLDILILDALRYLPHPTHFSVAEALDLIDRVKPKRAILTNLHTDLDYEKLQGELPPNVEPAFDGMQMEIPSDGFYALS</sequence>
<dbReference type="Pfam" id="PF12706">
    <property type="entry name" value="Lactamase_B_2"/>
    <property type="match status" value="1"/>
</dbReference>
<dbReference type="RefSeq" id="WP_167673403.1">
    <property type="nucleotide sequence ID" value="NZ_JAATJS010000004.1"/>
</dbReference>
<name>A0ABX0VCA9_9HYPH</name>
<evidence type="ECO:0000259" key="1">
    <source>
        <dbReference type="Pfam" id="PF12706"/>
    </source>
</evidence>
<feature type="domain" description="Metallo-beta-lactamase" evidence="1">
    <location>
        <begin position="53"/>
        <end position="234"/>
    </location>
</feature>
<comment type="caution">
    <text evidence="2">The sequence shown here is derived from an EMBL/GenBank/DDBJ whole genome shotgun (WGS) entry which is preliminary data.</text>
</comment>
<keyword evidence="3" id="KW-1185">Reference proteome</keyword>
<dbReference type="PANTHER" id="PTHR42663:SF6">
    <property type="entry name" value="HYDROLASE C777.06C-RELATED"/>
    <property type="match status" value="1"/>
</dbReference>
<dbReference type="Proteomes" id="UP000707352">
    <property type="component" value="Unassembled WGS sequence"/>
</dbReference>
<organism evidence="2 3">
    <name type="scientific">Microvirga terricola</name>
    <dbReference type="NCBI Taxonomy" id="2719797"/>
    <lineage>
        <taxon>Bacteria</taxon>
        <taxon>Pseudomonadati</taxon>
        <taxon>Pseudomonadota</taxon>
        <taxon>Alphaproteobacteria</taxon>
        <taxon>Hyphomicrobiales</taxon>
        <taxon>Methylobacteriaceae</taxon>
        <taxon>Microvirga</taxon>
    </lineage>
</organism>
<reference evidence="2 3" key="1">
    <citation type="submission" date="2020-03" db="EMBL/GenBank/DDBJ databases">
        <title>The genome sequence of Microvirga sp. c23x22.</title>
        <authorList>
            <person name="Zhang X."/>
        </authorList>
    </citation>
    <scope>NUCLEOTIDE SEQUENCE [LARGE SCALE GENOMIC DNA]</scope>
    <source>
        <strain evidence="3">c23x22</strain>
    </source>
</reference>
<gene>
    <name evidence="2" type="ORF">HB375_12860</name>
</gene>
<dbReference type="CDD" id="cd16279">
    <property type="entry name" value="metallo-hydrolase-like_MBL-fold"/>
    <property type="match status" value="1"/>
</dbReference>
<dbReference type="SUPFAM" id="SSF56281">
    <property type="entry name" value="Metallo-hydrolase/oxidoreductase"/>
    <property type="match status" value="1"/>
</dbReference>
<dbReference type="PANTHER" id="PTHR42663">
    <property type="entry name" value="HYDROLASE C777.06C-RELATED-RELATED"/>
    <property type="match status" value="1"/>
</dbReference>
<proteinExistence type="predicted"/>
<evidence type="ECO:0000313" key="3">
    <source>
        <dbReference type="Proteomes" id="UP000707352"/>
    </source>
</evidence>
<protein>
    <submittedName>
        <fullName evidence="2">MBL fold metallo-hydrolase</fullName>
    </submittedName>
</protein>
<accession>A0ABX0VCA9</accession>
<evidence type="ECO:0000313" key="2">
    <source>
        <dbReference type="EMBL" id="NIX77492.1"/>
    </source>
</evidence>
<dbReference type="EMBL" id="JAATJS010000004">
    <property type="protein sequence ID" value="NIX77492.1"/>
    <property type="molecule type" value="Genomic_DNA"/>
</dbReference>